<keyword evidence="2" id="KW-0489">Methyltransferase</keyword>
<dbReference type="GO" id="GO:0008168">
    <property type="term" value="F:methyltransferase activity"/>
    <property type="evidence" value="ECO:0007669"/>
    <property type="project" value="UniProtKB-KW"/>
</dbReference>
<dbReference type="AlphaFoldDB" id="A0A5P3XBB1"/>
<proteinExistence type="predicted"/>
<evidence type="ECO:0000259" key="1">
    <source>
        <dbReference type="Pfam" id="PF13649"/>
    </source>
</evidence>
<dbReference type="GO" id="GO:0032259">
    <property type="term" value="P:methylation"/>
    <property type="evidence" value="ECO:0007669"/>
    <property type="project" value="UniProtKB-KW"/>
</dbReference>
<dbReference type="PANTHER" id="PTHR43591">
    <property type="entry name" value="METHYLTRANSFERASE"/>
    <property type="match status" value="1"/>
</dbReference>
<feature type="domain" description="Methyltransferase" evidence="1">
    <location>
        <begin position="63"/>
        <end position="159"/>
    </location>
</feature>
<dbReference type="Pfam" id="PF13649">
    <property type="entry name" value="Methyltransf_25"/>
    <property type="match status" value="1"/>
</dbReference>
<accession>A0A5P3XBB1</accession>
<keyword evidence="2" id="KW-0808">Transferase</keyword>
<dbReference type="PANTHER" id="PTHR43591:SF110">
    <property type="entry name" value="RHODANESE DOMAIN-CONTAINING PROTEIN"/>
    <property type="match status" value="1"/>
</dbReference>
<gene>
    <name evidence="2" type="ORF">D4A35_01255</name>
</gene>
<evidence type="ECO:0000313" key="2">
    <source>
        <dbReference type="EMBL" id="QEZ67620.1"/>
    </source>
</evidence>
<reference evidence="2 3" key="1">
    <citation type="submission" date="2018-09" db="EMBL/GenBank/DDBJ databases">
        <title>A clostridial neurotoxin that targets Anopheles mosquitoes.</title>
        <authorList>
            <person name="Contreras E."/>
            <person name="Masuyer G."/>
            <person name="Qureshi N."/>
            <person name="Chawla S."/>
            <person name="Lim H.L."/>
            <person name="Chen J."/>
            <person name="Stenmark P."/>
            <person name="Gill S."/>
        </authorList>
    </citation>
    <scope>NUCLEOTIDE SEQUENCE [LARGE SCALE GENOMIC DNA]</scope>
    <source>
        <strain evidence="2 3">Cbm</strain>
    </source>
</reference>
<dbReference type="EMBL" id="CP032452">
    <property type="protein sequence ID" value="QEZ67620.1"/>
    <property type="molecule type" value="Genomic_DNA"/>
</dbReference>
<dbReference type="CDD" id="cd02440">
    <property type="entry name" value="AdoMet_MTases"/>
    <property type="match status" value="1"/>
</dbReference>
<dbReference type="InterPro" id="IPR029063">
    <property type="entry name" value="SAM-dependent_MTases_sf"/>
</dbReference>
<name>A0A5P3XBB1_PARBF</name>
<dbReference type="Gene3D" id="3.40.50.150">
    <property type="entry name" value="Vaccinia Virus protein VP39"/>
    <property type="match status" value="1"/>
</dbReference>
<protein>
    <submittedName>
        <fullName evidence="2">Class I SAM-dependent methyltransferase</fullName>
    </submittedName>
</protein>
<dbReference type="Proteomes" id="UP000326961">
    <property type="component" value="Chromosome"/>
</dbReference>
<dbReference type="RefSeq" id="WP_150885369.1">
    <property type="nucleotide sequence ID" value="NZ_CP032452.1"/>
</dbReference>
<organism evidence="2 3">
    <name type="scientific">Paraclostridium bifermentans</name>
    <name type="common">Clostridium bifermentans</name>
    <dbReference type="NCBI Taxonomy" id="1490"/>
    <lineage>
        <taxon>Bacteria</taxon>
        <taxon>Bacillati</taxon>
        <taxon>Bacillota</taxon>
        <taxon>Clostridia</taxon>
        <taxon>Peptostreptococcales</taxon>
        <taxon>Peptostreptococcaceae</taxon>
        <taxon>Paraclostridium</taxon>
    </lineage>
</organism>
<evidence type="ECO:0000313" key="3">
    <source>
        <dbReference type="Proteomes" id="UP000326961"/>
    </source>
</evidence>
<dbReference type="InterPro" id="IPR041698">
    <property type="entry name" value="Methyltransf_25"/>
</dbReference>
<sequence length="280" mass="32043">MSKINILLKEDDVISMNSLEAKIKDYYDDYDEDSRLIKDNSHSIEFITTTTYLDKFISKGEKVLEVGAATGRYSFYFAENGCDVTALELSEKHVEIMKNKLLDVHLKMEAIQGNALDLSRFEDSTYNSILCLGPIYHLTKKEDRVKCIKECLRVLKPGGFIAVSYISKFAHFVDMVKRDKEDINDIGLQNIVNTGVESNDPDACFYFSTYDDIENLMANNSIQKIKHLATDGIADMLRLSINSLSREEFDLWMNYHLDTCENTNLIGYSKHCLYIGRKSV</sequence>
<dbReference type="SUPFAM" id="SSF53335">
    <property type="entry name" value="S-adenosyl-L-methionine-dependent methyltransferases"/>
    <property type="match status" value="1"/>
</dbReference>